<dbReference type="SUPFAM" id="SSF54001">
    <property type="entry name" value="Cysteine proteinases"/>
    <property type="match status" value="1"/>
</dbReference>
<dbReference type="KEGG" id="doe:DENOEST_2033"/>
<evidence type="ECO:0000256" key="4">
    <source>
        <dbReference type="ARBA" id="ARBA00022807"/>
    </source>
</evidence>
<organism evidence="6 7">
    <name type="scientific">Denitratisoma oestradiolicum</name>
    <dbReference type="NCBI Taxonomy" id="311182"/>
    <lineage>
        <taxon>Bacteria</taxon>
        <taxon>Pseudomonadati</taxon>
        <taxon>Pseudomonadota</taxon>
        <taxon>Betaproteobacteria</taxon>
        <taxon>Nitrosomonadales</taxon>
        <taxon>Sterolibacteriaceae</taxon>
        <taxon>Denitratisoma</taxon>
    </lineage>
</organism>
<dbReference type="Gene3D" id="3.90.1720.10">
    <property type="entry name" value="endopeptidase domain like (from Nostoc punctiforme)"/>
    <property type="match status" value="1"/>
</dbReference>
<evidence type="ECO:0000313" key="7">
    <source>
        <dbReference type="Proteomes" id="UP000515733"/>
    </source>
</evidence>
<evidence type="ECO:0000256" key="3">
    <source>
        <dbReference type="ARBA" id="ARBA00022801"/>
    </source>
</evidence>
<keyword evidence="7" id="KW-1185">Reference proteome</keyword>
<keyword evidence="2" id="KW-0645">Protease</keyword>
<keyword evidence="3 6" id="KW-0378">Hydrolase</keyword>
<dbReference type="Proteomes" id="UP000515733">
    <property type="component" value="Chromosome"/>
</dbReference>
<dbReference type="GO" id="GO:0006508">
    <property type="term" value="P:proteolysis"/>
    <property type="evidence" value="ECO:0007669"/>
    <property type="project" value="UniProtKB-KW"/>
</dbReference>
<dbReference type="EMBL" id="LR778301">
    <property type="protein sequence ID" value="CAB1369198.1"/>
    <property type="molecule type" value="Genomic_DNA"/>
</dbReference>
<gene>
    <name evidence="6" type="ORF">DENOEST_2033</name>
</gene>
<evidence type="ECO:0000259" key="5">
    <source>
        <dbReference type="PROSITE" id="PS51935"/>
    </source>
</evidence>
<evidence type="ECO:0000256" key="2">
    <source>
        <dbReference type="ARBA" id="ARBA00022670"/>
    </source>
</evidence>
<reference evidence="6 7" key="1">
    <citation type="submission" date="2020-03" db="EMBL/GenBank/DDBJ databases">
        <authorList>
            <consortium name="Genoscope - CEA"/>
            <person name="William W."/>
        </authorList>
    </citation>
    <scope>NUCLEOTIDE SEQUENCE [LARGE SCALE GENOMIC DNA]</scope>
    <source>
        <strain evidence="7">DSM 16959</strain>
    </source>
</reference>
<dbReference type="Pfam" id="PF00877">
    <property type="entry name" value="NLPC_P60"/>
    <property type="match status" value="1"/>
</dbReference>
<comment type="similarity">
    <text evidence="1">Belongs to the peptidase C40 family.</text>
</comment>
<dbReference type="PANTHER" id="PTHR47053:SF1">
    <property type="entry name" value="MUREIN DD-ENDOPEPTIDASE MEPH-RELATED"/>
    <property type="match status" value="1"/>
</dbReference>
<dbReference type="RefSeq" id="WP_145769184.1">
    <property type="nucleotide sequence ID" value="NZ_LR778301.1"/>
</dbReference>
<evidence type="ECO:0000313" key="6">
    <source>
        <dbReference type="EMBL" id="CAB1369198.1"/>
    </source>
</evidence>
<protein>
    <submittedName>
        <fullName evidence="6">Cell wall-associated hydrolase, invasion-associated protein</fullName>
    </submittedName>
</protein>
<sequence>MSVKTLLGASALALALTLPQAVRADENPAPGGEIRASLMDRYASRAQQAIDQALDLIGIRYRPGGSAPESGFDCSGFVGHVFREGLGLILPRSSKEISNAGEVVQKTELRPGDLVFFNTMRRAFSHVGIYLGNNQFVHAPRVGGKVRIEDMREGYWVQRYNGARRLVIE</sequence>
<dbReference type="AlphaFoldDB" id="A0A6S6XT78"/>
<proteinExistence type="inferred from homology"/>
<name>A0A6S6XT78_9PROT</name>
<dbReference type="InterPro" id="IPR000064">
    <property type="entry name" value="NLP_P60_dom"/>
</dbReference>
<dbReference type="OrthoDB" id="9807055at2"/>
<dbReference type="PROSITE" id="PS51935">
    <property type="entry name" value="NLPC_P60"/>
    <property type="match status" value="1"/>
</dbReference>
<dbReference type="PANTHER" id="PTHR47053">
    <property type="entry name" value="MUREIN DD-ENDOPEPTIDASE MEPH-RELATED"/>
    <property type="match status" value="1"/>
</dbReference>
<dbReference type="InterPro" id="IPR038765">
    <property type="entry name" value="Papain-like_cys_pep_sf"/>
</dbReference>
<evidence type="ECO:0000256" key="1">
    <source>
        <dbReference type="ARBA" id="ARBA00007074"/>
    </source>
</evidence>
<dbReference type="GO" id="GO:0008234">
    <property type="term" value="F:cysteine-type peptidase activity"/>
    <property type="evidence" value="ECO:0007669"/>
    <property type="project" value="UniProtKB-KW"/>
</dbReference>
<accession>A0A6S6XT78</accession>
<feature type="domain" description="NlpC/P60" evidence="5">
    <location>
        <begin position="43"/>
        <end position="167"/>
    </location>
</feature>
<dbReference type="InterPro" id="IPR051202">
    <property type="entry name" value="Peptidase_C40"/>
</dbReference>
<keyword evidence="4" id="KW-0788">Thiol protease</keyword>